<evidence type="ECO:0000256" key="7">
    <source>
        <dbReference type="ARBA" id="ARBA00023237"/>
    </source>
</evidence>
<dbReference type="InterPro" id="IPR039426">
    <property type="entry name" value="TonB-dep_rcpt-like"/>
</dbReference>
<comment type="subcellular location">
    <subcellularLocation>
        <location evidence="1 8">Cell outer membrane</location>
        <topology evidence="1 8">Multi-pass membrane protein</topology>
    </subcellularLocation>
</comment>
<organism evidence="11 12">
    <name type="scientific">Pseudarcicella hirudinis</name>
    <dbReference type="NCBI Taxonomy" id="1079859"/>
    <lineage>
        <taxon>Bacteria</taxon>
        <taxon>Pseudomonadati</taxon>
        <taxon>Bacteroidota</taxon>
        <taxon>Cytophagia</taxon>
        <taxon>Cytophagales</taxon>
        <taxon>Flectobacillaceae</taxon>
        <taxon>Pseudarcicella</taxon>
    </lineage>
</organism>
<evidence type="ECO:0000259" key="10">
    <source>
        <dbReference type="Pfam" id="PF07715"/>
    </source>
</evidence>
<dbReference type="OrthoDB" id="9768177at2"/>
<evidence type="ECO:0000256" key="1">
    <source>
        <dbReference type="ARBA" id="ARBA00004571"/>
    </source>
</evidence>
<keyword evidence="4 8" id="KW-0812">Transmembrane</keyword>
<evidence type="ECO:0000256" key="6">
    <source>
        <dbReference type="ARBA" id="ARBA00023136"/>
    </source>
</evidence>
<evidence type="ECO:0000256" key="9">
    <source>
        <dbReference type="SAM" id="SignalP"/>
    </source>
</evidence>
<dbReference type="PANTHER" id="PTHR30069">
    <property type="entry name" value="TONB-DEPENDENT OUTER MEMBRANE RECEPTOR"/>
    <property type="match status" value="1"/>
</dbReference>
<feature type="domain" description="TonB-dependent receptor plug" evidence="10">
    <location>
        <begin position="118"/>
        <end position="245"/>
    </location>
</feature>
<evidence type="ECO:0000256" key="8">
    <source>
        <dbReference type="PROSITE-ProRule" id="PRU01360"/>
    </source>
</evidence>
<keyword evidence="2 8" id="KW-0813">Transport</keyword>
<evidence type="ECO:0000256" key="4">
    <source>
        <dbReference type="ARBA" id="ARBA00022692"/>
    </source>
</evidence>
<dbReference type="GO" id="GO:0015344">
    <property type="term" value="F:siderophore uptake transmembrane transporter activity"/>
    <property type="evidence" value="ECO:0007669"/>
    <property type="project" value="TreeGrafter"/>
</dbReference>
<dbReference type="NCBIfam" id="TIGR04056">
    <property type="entry name" value="OMP_RagA_SusC"/>
    <property type="match status" value="1"/>
</dbReference>
<dbReference type="AlphaFoldDB" id="A0A1I5U8R0"/>
<sequence>MRQKLRLLSVIWLLLSSLIGYAQKQSISGAIISTEDSSPLPGVSVQIKGTSVGTTTNSEGKYKISVAKGDALIFSFVGFVTQEIKIANQSEINIKLETDTKVLGEVVVTALGIERDKKALGYALQAVKGSDIVQARETNLVNALSGKIAGIQVTSSNGTPGASARILIRGINSIGGNNQPLFVVDGIPIDNTTFNSASPSATAPNVTVDYGNGASALNPDDVENISVLKGANAAALYGSRAANGVILITTKSGKGTKGIGITVNSNITFESPFRLPDYQNSYGQGAGGKFEYKDGKGGGVNDGVDESWGPKLDGRLLPQYNSPIDANGNRIATPWVANPDNVKNFYETGVSRSNNIALSGGNDKGEFRLSYTNLDQKGMLPNTNYTRNTLALNAGLHLTNKLSVKAAVNYINDGSANRQNLLLYWTWFGRQADLQDLKNYLDPVQDPTNWAVQRNWNTNYWNNPYFVLNNSLFANSKDRIIGNVSATYKFNDWLSLTGRTGTDFYTDRRTTKRPKMVGLVNGMYWEDNYFVKEQNTDFLLAFNKKVSSDISISANLGGNQRTNLIQRDYIEASELSIPNLFNLANSKTRPVVANSLQKKEVNSLYASGQFSWKDEVFLDVTARNDWSSTLPAANRSYFYPSVSASAIVTDLFKMNSEVLPYAKVRASWAKVGNDTDPYRLQQVYSGASAWGSTTTFAENNTIFNSALKPEITTALEFGVEARLWNRVNAEITYYEKNSSNQILRIGVPQSSGYLNKYVNAGEISNKGIEVQLSATPIKLPNGFRWDVGVNFAKNTSKVVALDGVLSTYQINDFSLLRNVILEARVGDPYGNFYGTYYVRDPQGNIVYSGGKAVISSDRKVLGNVMPNWTGGISNTFTYKSISLSTLIDIKNGGNIFSQSVGLSRYTGVLAETVVGREEGIIGAGVKNVGTAENPQYVPNDVRVSSEDYHHSFYSYSNNEAYIFDASYVKLREAKISFAIPNKWLSKTPFRNASFSVVGRNLLLIHSNVPHIDPETSYYSDGNVQGFESGQTPSARSIGFNLTFGL</sequence>
<gene>
    <name evidence="11" type="ORF">SAMN04515674_10752</name>
</gene>
<dbReference type="NCBIfam" id="TIGR04057">
    <property type="entry name" value="SusC_RagA_signa"/>
    <property type="match status" value="1"/>
</dbReference>
<reference evidence="11 12" key="1">
    <citation type="submission" date="2016-10" db="EMBL/GenBank/DDBJ databases">
        <authorList>
            <person name="de Groot N.N."/>
        </authorList>
    </citation>
    <scope>NUCLEOTIDE SEQUENCE [LARGE SCALE GENOMIC DNA]</scope>
    <source>
        <strain evidence="12">E92,LMG 26720,CCM 7988</strain>
    </source>
</reference>
<dbReference type="RefSeq" id="WP_092017684.1">
    <property type="nucleotide sequence ID" value="NZ_FOXH01000007.1"/>
</dbReference>
<dbReference type="PROSITE" id="PS52016">
    <property type="entry name" value="TONB_DEPENDENT_REC_3"/>
    <property type="match status" value="1"/>
</dbReference>
<accession>A0A1I5U8R0</accession>
<dbReference type="SUPFAM" id="SSF49464">
    <property type="entry name" value="Carboxypeptidase regulatory domain-like"/>
    <property type="match status" value="1"/>
</dbReference>
<dbReference type="Gene3D" id="2.170.130.10">
    <property type="entry name" value="TonB-dependent receptor, plug domain"/>
    <property type="match status" value="1"/>
</dbReference>
<keyword evidence="5 9" id="KW-0732">Signal</keyword>
<dbReference type="InterPro" id="IPR036942">
    <property type="entry name" value="Beta-barrel_TonB_sf"/>
</dbReference>
<evidence type="ECO:0000256" key="3">
    <source>
        <dbReference type="ARBA" id="ARBA00022452"/>
    </source>
</evidence>
<dbReference type="InterPro" id="IPR012910">
    <property type="entry name" value="Plug_dom"/>
</dbReference>
<dbReference type="Gene3D" id="2.40.170.20">
    <property type="entry name" value="TonB-dependent receptor, beta-barrel domain"/>
    <property type="match status" value="1"/>
</dbReference>
<evidence type="ECO:0000313" key="11">
    <source>
        <dbReference type="EMBL" id="SFP91645.1"/>
    </source>
</evidence>
<feature type="chain" id="PRO_5011653537" evidence="9">
    <location>
        <begin position="23"/>
        <end position="1045"/>
    </location>
</feature>
<evidence type="ECO:0000313" key="12">
    <source>
        <dbReference type="Proteomes" id="UP000199306"/>
    </source>
</evidence>
<feature type="signal peptide" evidence="9">
    <location>
        <begin position="1"/>
        <end position="22"/>
    </location>
</feature>
<dbReference type="InterPro" id="IPR023997">
    <property type="entry name" value="TonB-dep_OMP_SusC/RagA_CS"/>
</dbReference>
<dbReference type="Proteomes" id="UP000199306">
    <property type="component" value="Unassembled WGS sequence"/>
</dbReference>
<dbReference type="STRING" id="1079859.SAMN04515674_10752"/>
<keyword evidence="7 8" id="KW-0998">Cell outer membrane</keyword>
<dbReference type="InterPro" id="IPR023996">
    <property type="entry name" value="TonB-dep_OMP_SusC/RagA"/>
</dbReference>
<dbReference type="GO" id="GO:0009279">
    <property type="term" value="C:cell outer membrane"/>
    <property type="evidence" value="ECO:0007669"/>
    <property type="project" value="UniProtKB-SubCell"/>
</dbReference>
<dbReference type="Pfam" id="PF07715">
    <property type="entry name" value="Plug"/>
    <property type="match status" value="1"/>
</dbReference>
<keyword evidence="12" id="KW-1185">Reference proteome</keyword>
<dbReference type="Gene3D" id="2.60.40.1120">
    <property type="entry name" value="Carboxypeptidase-like, regulatory domain"/>
    <property type="match status" value="1"/>
</dbReference>
<proteinExistence type="inferred from homology"/>
<dbReference type="SUPFAM" id="SSF56935">
    <property type="entry name" value="Porins"/>
    <property type="match status" value="1"/>
</dbReference>
<protein>
    <submittedName>
        <fullName evidence="11">TonB-linked outer membrane protein, SusC/RagA family</fullName>
    </submittedName>
</protein>
<keyword evidence="3 8" id="KW-1134">Transmembrane beta strand</keyword>
<evidence type="ECO:0000256" key="2">
    <source>
        <dbReference type="ARBA" id="ARBA00022448"/>
    </source>
</evidence>
<dbReference type="InterPro" id="IPR008969">
    <property type="entry name" value="CarboxyPept-like_regulatory"/>
</dbReference>
<dbReference type="GO" id="GO:0044718">
    <property type="term" value="P:siderophore transmembrane transport"/>
    <property type="evidence" value="ECO:0007669"/>
    <property type="project" value="TreeGrafter"/>
</dbReference>
<keyword evidence="6 8" id="KW-0472">Membrane</keyword>
<evidence type="ECO:0000256" key="5">
    <source>
        <dbReference type="ARBA" id="ARBA00022729"/>
    </source>
</evidence>
<name>A0A1I5U8R0_9BACT</name>
<comment type="similarity">
    <text evidence="8">Belongs to the TonB-dependent receptor family.</text>
</comment>
<dbReference type="PANTHER" id="PTHR30069:SF29">
    <property type="entry name" value="HEMOGLOBIN AND HEMOGLOBIN-HAPTOGLOBIN-BINDING PROTEIN 1-RELATED"/>
    <property type="match status" value="1"/>
</dbReference>
<dbReference type="InterPro" id="IPR037066">
    <property type="entry name" value="Plug_dom_sf"/>
</dbReference>
<dbReference type="EMBL" id="FOXH01000007">
    <property type="protein sequence ID" value="SFP91645.1"/>
    <property type="molecule type" value="Genomic_DNA"/>
</dbReference>
<dbReference type="Pfam" id="PF13715">
    <property type="entry name" value="CarbopepD_reg_2"/>
    <property type="match status" value="1"/>
</dbReference>